<keyword evidence="2" id="KW-1185">Reference proteome</keyword>
<evidence type="ECO:0000313" key="1">
    <source>
        <dbReference type="EMBL" id="KAL3959926.1"/>
    </source>
</evidence>
<protein>
    <submittedName>
        <fullName evidence="1">Uncharacterized protein</fullName>
    </submittedName>
</protein>
<evidence type="ECO:0000313" key="2">
    <source>
        <dbReference type="Proteomes" id="UP001638806"/>
    </source>
</evidence>
<proteinExistence type="predicted"/>
<gene>
    <name evidence="1" type="ORF">ACCO45_005043</name>
</gene>
<dbReference type="EMBL" id="JBGNUJ010000004">
    <property type="protein sequence ID" value="KAL3959926.1"/>
    <property type="molecule type" value="Genomic_DNA"/>
</dbReference>
<reference evidence="1" key="1">
    <citation type="submission" date="2024-12" db="EMBL/GenBank/DDBJ databases">
        <title>Comparative genomics and development of molecular markers within Purpureocillium lilacinum and among Purpureocillium species.</title>
        <authorList>
            <person name="Yeh Z.-Y."/>
            <person name="Ni N.-T."/>
            <person name="Lo P.-H."/>
            <person name="Mushyakhwo K."/>
            <person name="Lin C.-F."/>
            <person name="Nai Y.-S."/>
        </authorList>
    </citation>
    <scope>NUCLEOTIDE SEQUENCE</scope>
    <source>
        <strain evidence="1">NCHU-NPUST-175</strain>
    </source>
</reference>
<comment type="caution">
    <text evidence="1">The sequence shown here is derived from an EMBL/GenBank/DDBJ whole genome shotgun (WGS) entry which is preliminary data.</text>
</comment>
<accession>A0ACC4DU97</accession>
<dbReference type="Proteomes" id="UP001638806">
    <property type="component" value="Unassembled WGS sequence"/>
</dbReference>
<organism evidence="1 2">
    <name type="scientific">Purpureocillium lilacinum</name>
    <name type="common">Paecilomyces lilacinus</name>
    <dbReference type="NCBI Taxonomy" id="33203"/>
    <lineage>
        <taxon>Eukaryota</taxon>
        <taxon>Fungi</taxon>
        <taxon>Dikarya</taxon>
        <taxon>Ascomycota</taxon>
        <taxon>Pezizomycotina</taxon>
        <taxon>Sordariomycetes</taxon>
        <taxon>Hypocreomycetidae</taxon>
        <taxon>Hypocreales</taxon>
        <taxon>Ophiocordycipitaceae</taxon>
        <taxon>Purpureocillium</taxon>
    </lineage>
</organism>
<name>A0ACC4DU97_PURLI</name>
<sequence length="313" mass="34375">MPSSSSQPSFSQRASANSGRRAHQSHHSSQPGQTASEYAEALMEDLKNANTDLNKANSERDRYKYLYEQATLKLSQSHAAQNDLKAQAHSLKDDFSVLRARVQQLEDDNAQLLYENDLWDKHYTGLEKSYGELTVQYNSLLASMPSSSSSYRISTNLPERPKRASHHKKKPSSSSTRREHKESSPASRKSNTSNSDKEQKDRLSKRFEEKRPSSSGGRGSRRHSFIEGWGPASGSSASAAPPTTGATGRAFAGVATAGLGQPPAVSQSHNKVSFSSVPRTTANPLSPGLYSNTAAYDDEYYEDGNYHPYPVAR</sequence>